<dbReference type="GO" id="GO:0018169">
    <property type="term" value="F:ribosomal S6-glutamic acid ligase activity"/>
    <property type="evidence" value="ECO:0007669"/>
    <property type="project" value="TreeGrafter"/>
</dbReference>
<dbReference type="SUPFAM" id="SSF56059">
    <property type="entry name" value="Glutathione synthetase ATP-binding domain-like"/>
    <property type="match status" value="1"/>
</dbReference>
<dbReference type="PANTHER" id="PTHR21621:SF0">
    <property type="entry name" value="BETA-CITRYLGLUTAMATE SYNTHASE B-RELATED"/>
    <property type="match status" value="1"/>
</dbReference>
<accession>A0A7Z0EQE3</accession>
<dbReference type="Gene3D" id="3.30.470.20">
    <property type="entry name" value="ATP-grasp fold, B domain"/>
    <property type="match status" value="1"/>
</dbReference>
<reference evidence="1 2" key="1">
    <citation type="submission" date="2020-07" db="EMBL/GenBank/DDBJ databases">
        <title>Sequencing the genomes of 1000 actinobacteria strains.</title>
        <authorList>
            <person name="Klenk H.-P."/>
        </authorList>
    </citation>
    <scope>NUCLEOTIDE SEQUENCE [LARGE SCALE GENOMIC DNA]</scope>
    <source>
        <strain evidence="1 2">DSM 44442</strain>
    </source>
</reference>
<sequence>MYKPLGGALHVEEGRTKIVYANPVTDIEELRDPALSLTAHCFQQWVDKDHEVRVTIAGGELFAVAIHAGSEAAHIDSRSDYGAHRYELVETPDDVRSGLKRYMSAFGLTCGVADFVISPDRRWTLLEVNPNGEWGWLAHHCDLPIGQAIADLLEQGRV</sequence>
<dbReference type="GO" id="GO:0009432">
    <property type="term" value="P:SOS response"/>
    <property type="evidence" value="ECO:0007669"/>
    <property type="project" value="TreeGrafter"/>
</dbReference>
<evidence type="ECO:0000313" key="1">
    <source>
        <dbReference type="EMBL" id="NYJ36383.1"/>
    </source>
</evidence>
<organism evidence="1 2">
    <name type="scientific">Nocardiopsis aegyptia</name>
    <dbReference type="NCBI Taxonomy" id="220378"/>
    <lineage>
        <taxon>Bacteria</taxon>
        <taxon>Bacillati</taxon>
        <taxon>Actinomycetota</taxon>
        <taxon>Actinomycetes</taxon>
        <taxon>Streptosporangiales</taxon>
        <taxon>Nocardiopsidaceae</taxon>
        <taxon>Nocardiopsis</taxon>
    </lineage>
</organism>
<proteinExistence type="predicted"/>
<dbReference type="AlphaFoldDB" id="A0A7Z0EQE3"/>
<gene>
    <name evidence="1" type="ORF">HNR10_004264</name>
</gene>
<dbReference type="Proteomes" id="UP000572051">
    <property type="component" value="Unassembled WGS sequence"/>
</dbReference>
<keyword evidence="2" id="KW-1185">Reference proteome</keyword>
<dbReference type="PANTHER" id="PTHR21621">
    <property type="entry name" value="RIBOSOMAL PROTEIN S6 MODIFICATION PROTEIN"/>
    <property type="match status" value="1"/>
</dbReference>
<dbReference type="EMBL" id="JACCFS010000001">
    <property type="protein sequence ID" value="NYJ36383.1"/>
    <property type="molecule type" value="Genomic_DNA"/>
</dbReference>
<evidence type="ECO:0000313" key="2">
    <source>
        <dbReference type="Proteomes" id="UP000572051"/>
    </source>
</evidence>
<protein>
    <submittedName>
        <fullName evidence="1">Uncharacterized protein</fullName>
    </submittedName>
</protein>
<name>A0A7Z0EQE3_9ACTN</name>
<dbReference type="RefSeq" id="WP_246406345.1">
    <property type="nucleotide sequence ID" value="NZ_JACCFS010000001.1"/>
</dbReference>
<dbReference type="GO" id="GO:0005737">
    <property type="term" value="C:cytoplasm"/>
    <property type="evidence" value="ECO:0007669"/>
    <property type="project" value="TreeGrafter"/>
</dbReference>
<comment type="caution">
    <text evidence="1">The sequence shown here is derived from an EMBL/GenBank/DDBJ whole genome shotgun (WGS) entry which is preliminary data.</text>
</comment>